<dbReference type="Gene3D" id="2.30.30.40">
    <property type="entry name" value="SH3 Domains"/>
    <property type="match status" value="1"/>
</dbReference>
<protein>
    <submittedName>
        <fullName evidence="4">SH3 domain-containing protein</fullName>
    </submittedName>
</protein>
<proteinExistence type="predicted"/>
<feature type="signal peptide" evidence="2">
    <location>
        <begin position="1"/>
        <end position="27"/>
    </location>
</feature>
<evidence type="ECO:0000256" key="2">
    <source>
        <dbReference type="SAM" id="SignalP"/>
    </source>
</evidence>
<feature type="domain" description="SH3b" evidence="3">
    <location>
        <begin position="864"/>
        <end position="930"/>
    </location>
</feature>
<dbReference type="InterPro" id="IPR002901">
    <property type="entry name" value="MGlyc_endo_b_GlcNAc-like_dom"/>
</dbReference>
<feature type="compositionally biased region" description="Acidic residues" evidence="1">
    <location>
        <begin position="390"/>
        <end position="403"/>
    </location>
</feature>
<feature type="compositionally biased region" description="Acidic residues" evidence="1">
    <location>
        <begin position="210"/>
        <end position="383"/>
    </location>
</feature>
<evidence type="ECO:0000313" key="4">
    <source>
        <dbReference type="EMBL" id="NJP37426.1"/>
    </source>
</evidence>
<dbReference type="Gene3D" id="1.10.101.10">
    <property type="entry name" value="PGBD-like superfamily/PGBD"/>
    <property type="match status" value="9"/>
</dbReference>
<feature type="compositionally biased region" description="Low complexity" evidence="1">
    <location>
        <begin position="404"/>
        <end position="414"/>
    </location>
</feature>
<evidence type="ECO:0000313" key="5">
    <source>
        <dbReference type="Proteomes" id="UP000752012"/>
    </source>
</evidence>
<dbReference type="GO" id="GO:0004040">
    <property type="term" value="F:amidase activity"/>
    <property type="evidence" value="ECO:0007669"/>
    <property type="project" value="InterPro"/>
</dbReference>
<feature type="region of interest" description="Disordered" evidence="1">
    <location>
        <begin position="204"/>
        <end position="414"/>
    </location>
</feature>
<comment type="caution">
    <text evidence="4">The sequence shown here is derived from an EMBL/GenBank/DDBJ whole genome shotgun (WGS) entry which is preliminary data.</text>
</comment>
<dbReference type="InterPro" id="IPR036365">
    <property type="entry name" value="PGBD-like_sf"/>
</dbReference>
<name>A0A969PS70_9BACI</name>
<dbReference type="Pfam" id="PF01471">
    <property type="entry name" value="PG_binding_1"/>
    <property type="match status" value="8"/>
</dbReference>
<dbReference type="SUPFAM" id="SSF47090">
    <property type="entry name" value="PGBD-like"/>
    <property type="match status" value="9"/>
</dbReference>
<feature type="chain" id="PRO_5037937631" evidence="2">
    <location>
        <begin position="28"/>
        <end position="1377"/>
    </location>
</feature>
<dbReference type="SMART" id="SM00287">
    <property type="entry name" value="SH3b"/>
    <property type="match status" value="1"/>
</dbReference>
<dbReference type="InterPro" id="IPR003646">
    <property type="entry name" value="SH3-like_bac-type"/>
</dbReference>
<dbReference type="EMBL" id="JAATHJ010000008">
    <property type="protein sequence ID" value="NJP37426.1"/>
    <property type="molecule type" value="Genomic_DNA"/>
</dbReference>
<reference evidence="4 5" key="1">
    <citation type="submission" date="2020-03" db="EMBL/GenBank/DDBJ databases">
        <title>Assessment of the enzymatic potential of alkaline-tolerant lipase obtained from Bacillus luteus H11 (technogenic soil) for the bioremediation of saline soils contaminated with petroleum substances.</title>
        <authorList>
            <person name="Kalwasinska A."/>
        </authorList>
    </citation>
    <scope>NUCLEOTIDE SEQUENCE [LARGE SCALE GENOMIC DNA]</scope>
    <source>
        <strain evidence="4 5">H11</strain>
    </source>
</reference>
<dbReference type="RefSeq" id="WP_168005966.1">
    <property type="nucleotide sequence ID" value="NZ_JAATHJ010000008.1"/>
</dbReference>
<dbReference type="Proteomes" id="UP000752012">
    <property type="component" value="Unassembled WGS sequence"/>
</dbReference>
<keyword evidence="2" id="KW-0732">Signal</keyword>
<dbReference type="PROSITE" id="PS51781">
    <property type="entry name" value="SH3B"/>
    <property type="match status" value="1"/>
</dbReference>
<dbReference type="InterPro" id="IPR036366">
    <property type="entry name" value="PGBDSf"/>
</dbReference>
<dbReference type="InterPro" id="IPR002477">
    <property type="entry name" value="Peptidoglycan-bd-like"/>
</dbReference>
<dbReference type="SMART" id="SM00047">
    <property type="entry name" value="LYZ2"/>
    <property type="match status" value="1"/>
</dbReference>
<organism evidence="4 5">
    <name type="scientific">Alkalicoccus luteus</name>
    <dbReference type="NCBI Taxonomy" id="1237094"/>
    <lineage>
        <taxon>Bacteria</taxon>
        <taxon>Bacillati</taxon>
        <taxon>Bacillota</taxon>
        <taxon>Bacilli</taxon>
        <taxon>Bacillales</taxon>
        <taxon>Bacillaceae</taxon>
        <taxon>Alkalicoccus</taxon>
    </lineage>
</organism>
<evidence type="ECO:0000256" key="1">
    <source>
        <dbReference type="SAM" id="MobiDB-lite"/>
    </source>
</evidence>
<evidence type="ECO:0000259" key="3">
    <source>
        <dbReference type="PROSITE" id="PS51781"/>
    </source>
</evidence>
<accession>A0A969PS70</accession>
<keyword evidence="5" id="KW-1185">Reference proteome</keyword>
<sequence length="1377" mass="154674">MKQKLKSSTIFFLVFLLLFSSFGTALAEGSDSEDTQEDTTLTDDVIHDLTEEEFDELRWIIFREQLLLYEFDPEAEPSDEAIYTTEEELAEALHQFQADHDLEEASTYTEEAWEKMNELLEDQGYLLFVGQNEEETAELKHLLKELDPHEERFQEEELTTFYGIITAAAVKSYQETRELTPHGAVDEETYSQLSDEWALFREEQEAAREDETDLDLEGREEEVEEDEAREEDTESEEESDLDSEAREEEAEEEADSDEESDLDSEAREEEAEEDEAREEEADSDEESDLDSEAREEEAEEDEAREEEADSEEESDLDSEAREEEAEEDEVREEDADSDEESDHDSEAREDETDEGAGEAAEEDTYEQDGADSSSDENEAGESAEEAKEDLTEEEQAEPEEAEESFSSMSTFSTADEGLVFEDGDEAPEIREMKLELTKLGFGTFPSDPSERFGPVTMGVVADFQSYFGLEADCQVDPETFERISEEAGTYFQDFQEGEGIQEFKMMLTSLEYGSFPSSPSDRFGPVTTSVVKDFQADNGLVVNGLGDSVTMQTLHAMAEDVVEGSSLELPYVNGDEGPAVRDLKLMLTKLGFGSFPADPSERYGPVTMSVVEDFQRYFGLSVNGITDQQTLNRVEQEAGTIFQDGNAHSSIVDLKLDLTRLGYGTFPSNPSNRYGPVTSGVVKEFQSSEGLVTSGIADSRTMERLEQRVAEHYDATLTLPYEDGDQGSAIVQLKKDLTTLGFGTFPSSPSVRYGPVTMRVVEDFQEYYGLPITGITNQTTANRIQSELNSRYRDGQAHADIVTLKLNLTKLGFGTFPTSPSNRYGAVTSSVVRDFQEANGLVVNGIGDSVTMSLLDSQVGESFIGKAVVTANSNLNVRRGPSTNFSVIGQLPTGTVVDVISEENGWYRISHSSITEQPAYVSGMYLQMETDGLSYPYQNGDRGEEIVEMKQNLTKLGFGSFPSNPSEGYGSVTERVVREFQDYYGRTVNGRFSQSDADFIDSIFNSNYIDGAAHENVRELKRNLSRLGFGSFPSSPSNRYGEVTAAVVRDFQRHHGLVVNGIGDPRTMQQINDEMAKIGNSIEYRNYQMTVSQMLNRQMPLRPQTDLYGGGWQNALEADVRRYVDPNRFTLEPGHRDMFQFLVLSQTSGVPASQLNNILRNRGILHNTGNAFKQAAESQGVNDIYLISHALLETGNGTSRLSDGSFEVGQINSNMWVSVQPQSNGSVRKYTLERRFNSANNSWSWISRRDDSYDTSRLDMKKTYNMFGIEAIDSDPYTRGSVRAYREGWFTPQASIQGGAQFISNNYLNRGQDTLYKMRWDPDFHEAALNSSISINRSSFYQYATDIGWAYKQTRMIKELYDQIDNPYLPFEVPVYR</sequence>
<gene>
    <name evidence="4" type="ORF">HCN83_07475</name>
</gene>
<dbReference type="Pfam" id="PF08239">
    <property type="entry name" value="SH3_3"/>
    <property type="match status" value="1"/>
</dbReference>